<dbReference type="EMBL" id="QFYR01000001">
    <property type="protein sequence ID" value="RAK57245.1"/>
    <property type="molecule type" value="Genomic_DNA"/>
</dbReference>
<comment type="caution">
    <text evidence="1">The sequence shown here is derived from an EMBL/GenBank/DDBJ whole genome shotgun (WGS) entry which is preliminary data.</text>
</comment>
<evidence type="ECO:0000313" key="2">
    <source>
        <dbReference type="Proteomes" id="UP000249725"/>
    </source>
</evidence>
<gene>
    <name evidence="1" type="ORF">DJ018_04675</name>
</gene>
<protein>
    <recommendedName>
        <fullName evidence="3">DUF3617 domain-containing protein</fullName>
    </recommendedName>
</protein>
<organism evidence="1 2">
    <name type="scientific">Phenylobacterium deserti</name>
    <dbReference type="NCBI Taxonomy" id="1914756"/>
    <lineage>
        <taxon>Bacteria</taxon>
        <taxon>Pseudomonadati</taxon>
        <taxon>Pseudomonadota</taxon>
        <taxon>Alphaproteobacteria</taxon>
        <taxon>Caulobacterales</taxon>
        <taxon>Caulobacteraceae</taxon>
        <taxon>Phenylobacterium</taxon>
    </lineage>
</organism>
<dbReference type="Proteomes" id="UP000249725">
    <property type="component" value="Unassembled WGS sequence"/>
</dbReference>
<proteinExistence type="predicted"/>
<keyword evidence="2" id="KW-1185">Reference proteome</keyword>
<dbReference type="AlphaFoldDB" id="A0A328ASF4"/>
<evidence type="ECO:0008006" key="3">
    <source>
        <dbReference type="Google" id="ProtNLM"/>
    </source>
</evidence>
<evidence type="ECO:0000313" key="1">
    <source>
        <dbReference type="EMBL" id="RAK57245.1"/>
    </source>
</evidence>
<reference evidence="2" key="1">
    <citation type="submission" date="2018-05" db="EMBL/GenBank/DDBJ databases">
        <authorList>
            <person name="Li X."/>
        </authorList>
    </citation>
    <scope>NUCLEOTIDE SEQUENCE [LARGE SCALE GENOMIC DNA]</scope>
    <source>
        <strain evidence="2">YIM 73061</strain>
    </source>
</reference>
<name>A0A328ASF4_9CAUL</name>
<sequence>MVVALAGCDLGRPSALSAQIAARQEVLDPPQLWRAEQLASGGIAVAAVHVCAAEVHRAAFLRPGVEVNGRPCATFGPAVDTPRLHQTRCQADGRDFQVRIDSSGDPATAFTTTLAIRPLDALSPPTVVTRRYTIIGPCPKGWPVGRQARTALPELG</sequence>
<accession>A0A328ASF4</accession>